<keyword evidence="3" id="KW-1185">Reference proteome</keyword>
<proteinExistence type="predicted"/>
<dbReference type="Proteomes" id="UP000614272">
    <property type="component" value="Unassembled WGS sequence"/>
</dbReference>
<evidence type="ECO:0000313" key="3">
    <source>
        <dbReference type="Proteomes" id="UP000614272"/>
    </source>
</evidence>
<evidence type="ECO:0000256" key="1">
    <source>
        <dbReference type="SAM" id="MobiDB-lite"/>
    </source>
</evidence>
<feature type="region of interest" description="Disordered" evidence="1">
    <location>
        <begin position="1"/>
        <end position="21"/>
    </location>
</feature>
<dbReference type="EMBL" id="BMGJ01000003">
    <property type="protein sequence ID" value="GGD58071.1"/>
    <property type="molecule type" value="Genomic_DNA"/>
</dbReference>
<accession>A0ABQ1R863</accession>
<evidence type="ECO:0000313" key="2">
    <source>
        <dbReference type="EMBL" id="GGD58071.1"/>
    </source>
</evidence>
<comment type="caution">
    <text evidence="2">The sequence shown here is derived from an EMBL/GenBank/DDBJ whole genome shotgun (WGS) entry which is preliminary data.</text>
</comment>
<gene>
    <name evidence="2" type="ORF">GCM10011357_11790</name>
</gene>
<protein>
    <submittedName>
        <fullName evidence="2">Uncharacterized protein</fullName>
    </submittedName>
</protein>
<name>A0ABQ1R863_9ALTE</name>
<organism evidence="2 3">
    <name type="scientific">Lacimicrobium alkaliphilum</name>
    <dbReference type="NCBI Taxonomy" id="1526571"/>
    <lineage>
        <taxon>Bacteria</taxon>
        <taxon>Pseudomonadati</taxon>
        <taxon>Pseudomonadota</taxon>
        <taxon>Gammaproteobacteria</taxon>
        <taxon>Alteromonadales</taxon>
        <taxon>Alteromonadaceae</taxon>
        <taxon>Lacimicrobium</taxon>
    </lineage>
</organism>
<sequence>MLNYELPRSPDVAKRNPGKPMGILPTRNPAAFEYITVAFCLREEAKVLDTSAVLLAGYATED</sequence>
<reference evidence="3" key="1">
    <citation type="journal article" date="2019" name="Int. J. Syst. Evol. Microbiol.">
        <title>The Global Catalogue of Microorganisms (GCM) 10K type strain sequencing project: providing services to taxonomists for standard genome sequencing and annotation.</title>
        <authorList>
            <consortium name="The Broad Institute Genomics Platform"/>
            <consortium name="The Broad Institute Genome Sequencing Center for Infectious Disease"/>
            <person name="Wu L."/>
            <person name="Ma J."/>
        </authorList>
    </citation>
    <scope>NUCLEOTIDE SEQUENCE [LARGE SCALE GENOMIC DNA]</scope>
    <source>
        <strain evidence="3">CGMCC 1.12923</strain>
    </source>
</reference>